<proteinExistence type="predicted"/>
<evidence type="ECO:0000313" key="1">
    <source>
        <dbReference type="EMBL" id="BAU62311.1"/>
    </source>
</evidence>
<sequence length="517" mass="59132">MLRDFLKEKEIGGIQYVFVYPNIPKNKVDNFSKYFSNGFLSQEKVCLFLDDTVFGSGKEGVLFTENYLCRKRIFEPSLSLLISDIIRMECKGRSLYINGDCFYKFSTVSGKDLQHIVNVMNEWIGEEKAQKLPESINNVSDIEMNCAPRKEDSDERQPIVADMLIKFLSSNNSFIVEWISKNFKERILDYIDSDDALNKLTFVIYGKMPSALMPFVKPEDVRNFIAKNKVDFLNAIGLCGETENRANVIAGQTAAIDVCKCDDNYSEENVENKKTKEIKRGEPENYELAFSLLRDDDSSVNNVLRFITKISLRHMWDVFNSSPFPPVYRVKYKLAYDFYNAISQMLCSIDIDETDEAFELQMAASLAIFPVMVFASVVHIKDNYPITNDILDLFIENVEVTLNACCCFYNNDSNREFFRQMSVSFVENALSRGNVLINEFIDAGVKGISITREDLDLLCSEAIYATDEWIDAISKIELSESKGYIYGWRELLCTSPLDAFRGLTLSGTKTHVKGFWS</sequence>
<geneLocation type="plasmid" evidence="1">
    <name>pEC404/03-4</name>
</geneLocation>
<reference evidence="1" key="1">
    <citation type="journal article" date="2016" name="Int. J. Med. Microbiol.">
        <title>Genetic relatedness and virulence properties of enteropathogenic Escherichia coli strains of serotype O119:H6 expressing localized adherence or localized and aggregative adherence-like patterns on HeLa cells.</title>
        <authorList>
            <person name="Garcia B.G."/>
            <person name="Ooka T."/>
            <person name="Gotoh Y."/>
            <person name="Vieira M.A.M."/>
            <person name="Yamamoto D."/>
            <person name="Ogura Y."/>
            <person name="Girao D.M."/>
            <person name="Sampaio S.C.F."/>
            <person name="Bonfim Melo A."/>
            <person name="Irino K."/>
            <person name="Hayashi T."/>
            <person name="Gomes T.A.T."/>
        </authorList>
    </citation>
    <scope>NUCLEOTIDE SEQUENCE</scope>
    <source>
        <strain evidence="1">EC404/03</strain>
        <plasmid evidence="1">pEC404/03-4</plasmid>
    </source>
</reference>
<dbReference type="AlphaFoldDB" id="A0A140JYY4"/>
<accession>A0A140JYY4</accession>
<organism evidence="1">
    <name type="scientific">Escherichia coli O119:H6</name>
    <dbReference type="NCBI Taxonomy" id="397448"/>
    <lineage>
        <taxon>Bacteria</taxon>
        <taxon>Pseudomonadati</taxon>
        <taxon>Pseudomonadota</taxon>
        <taxon>Gammaproteobacteria</taxon>
        <taxon>Enterobacterales</taxon>
        <taxon>Enterobacteriaceae</taxon>
        <taxon>Escherichia</taxon>
    </lineage>
</organism>
<keyword evidence="1" id="KW-0614">Plasmid</keyword>
<dbReference type="EMBL" id="AP014807">
    <property type="protein sequence ID" value="BAU62311.1"/>
    <property type="molecule type" value="Genomic_DNA"/>
</dbReference>
<protein>
    <submittedName>
        <fullName evidence="1">Uncharacterized protein</fullName>
    </submittedName>
</protein>
<name>A0A140JYY4_ECOLX</name>
<dbReference type="RefSeq" id="WP_168444941.1">
    <property type="nucleotide sequence ID" value="NZ_AP014807.1"/>
</dbReference>
<gene>
    <name evidence="1" type="ORF">EPEC0119H6_pEC404/03-4-4</name>
</gene>